<dbReference type="InterPro" id="IPR000531">
    <property type="entry name" value="Beta-barrel_TonB"/>
</dbReference>
<evidence type="ECO:0000259" key="13">
    <source>
        <dbReference type="Pfam" id="PF00593"/>
    </source>
</evidence>
<evidence type="ECO:0000313" key="15">
    <source>
        <dbReference type="EMBL" id="SDJ57755.1"/>
    </source>
</evidence>
<dbReference type="RefSeq" id="WP_091392582.1">
    <property type="nucleotide sequence ID" value="NZ_BKAI01000021.1"/>
</dbReference>
<evidence type="ECO:0000256" key="5">
    <source>
        <dbReference type="ARBA" id="ARBA00022729"/>
    </source>
</evidence>
<evidence type="ECO:0000256" key="7">
    <source>
        <dbReference type="ARBA" id="ARBA00023136"/>
    </source>
</evidence>
<dbReference type="PROSITE" id="PS52016">
    <property type="entry name" value="TONB_DEPENDENT_REC_3"/>
    <property type="match status" value="1"/>
</dbReference>
<evidence type="ECO:0000256" key="10">
    <source>
        <dbReference type="PROSITE-ProRule" id="PRU01360"/>
    </source>
</evidence>
<dbReference type="EMBL" id="FNEZ01000002">
    <property type="protein sequence ID" value="SDJ57755.1"/>
    <property type="molecule type" value="Genomic_DNA"/>
</dbReference>
<dbReference type="GO" id="GO:0015344">
    <property type="term" value="F:siderophore uptake transmembrane transporter activity"/>
    <property type="evidence" value="ECO:0007669"/>
    <property type="project" value="TreeGrafter"/>
</dbReference>
<dbReference type="AlphaFoldDB" id="A0A1G8UXC8"/>
<feature type="signal peptide" evidence="12">
    <location>
        <begin position="1"/>
        <end position="18"/>
    </location>
</feature>
<dbReference type="OrthoDB" id="1109239at2"/>
<keyword evidence="8 15" id="KW-0675">Receptor</keyword>
<keyword evidence="7 10" id="KW-0472">Membrane</keyword>
<keyword evidence="9 10" id="KW-0998">Cell outer membrane</keyword>
<proteinExistence type="inferred from homology"/>
<sequence length="653" mass="74072">MKKYLLFLFFMLNVSAFAQVENDTINEKTEELEEITIQSTRTSRTIRNTPTRVETIDAEELEEKANMKPSNVSMVLHESTGISVQQTSATSGNASIRVQGLDGRYTQLLKDGYPNFGNFASGLSILEIPPLDLKQVEIVKGPASTLFGGGAIAGVVNFVSKTPTEKGEYNFIINQSNIGLTNLGGYISRKHGKFGYAFLALLNLQQAYDVDDDDFSEAPKSNNFTLNPRLYFYPNEKTTFMFGNSFTMGNMKGGDMHVIDGNADAFHTYFEKNETLRNTTTFEFDHKAENRNSFKFKQSLSFFDRKISIPAYDFSGLNTNTYTDASYLINRDKYTIIGGVNLVYDNFKQRTVSNLDAKSFTAGAYVQHTWDVTENIKLESGLRFDNVRYSNINFSKDQFFVLPRVSALFKFSNAWSSRIGGGLGYKVPTIFTEQTETIQYQNVQALSGVVAEESVGGTADVNFRTNIAENLTMSVNQMFFLTSISKPLVLQSDGDDLFFINASDPIITSGFETNFKFIYEEDFKLFIGYTFTDARAKYLTENQFLPFVPKNKLNLALIYEKENNFKFGLEGYYTDRQFVYDGDEKPDFWEFGFMAEKTLFKKFSVFINFENFTDTRQSRYEPVVQGSHNAPTFEDIWTHTEGFTINGGVKLKL</sequence>
<evidence type="ECO:0000256" key="8">
    <source>
        <dbReference type="ARBA" id="ARBA00023170"/>
    </source>
</evidence>
<evidence type="ECO:0000259" key="14">
    <source>
        <dbReference type="Pfam" id="PF07715"/>
    </source>
</evidence>
<keyword evidence="16" id="KW-1185">Reference proteome</keyword>
<reference evidence="15 16" key="1">
    <citation type="submission" date="2016-10" db="EMBL/GenBank/DDBJ databases">
        <authorList>
            <person name="de Groot N.N."/>
        </authorList>
    </citation>
    <scope>NUCLEOTIDE SEQUENCE [LARGE SCALE GENOMIC DNA]</scope>
    <source>
        <strain evidence="15 16">CGMCC 1.10076</strain>
    </source>
</reference>
<evidence type="ECO:0000313" key="16">
    <source>
        <dbReference type="Proteomes" id="UP000199580"/>
    </source>
</evidence>
<dbReference type="PANTHER" id="PTHR30069">
    <property type="entry name" value="TONB-DEPENDENT OUTER MEMBRANE RECEPTOR"/>
    <property type="match status" value="1"/>
</dbReference>
<dbReference type="InterPro" id="IPR037066">
    <property type="entry name" value="Plug_dom_sf"/>
</dbReference>
<protein>
    <submittedName>
        <fullName evidence="15">Outer membrane receptor for ferrienterochelin and colicins</fullName>
    </submittedName>
</protein>
<evidence type="ECO:0000256" key="4">
    <source>
        <dbReference type="ARBA" id="ARBA00022692"/>
    </source>
</evidence>
<evidence type="ECO:0000256" key="6">
    <source>
        <dbReference type="ARBA" id="ARBA00023077"/>
    </source>
</evidence>
<feature type="chain" id="PRO_5011574928" evidence="12">
    <location>
        <begin position="19"/>
        <end position="653"/>
    </location>
</feature>
<keyword evidence="3 10" id="KW-1134">Transmembrane beta strand</keyword>
<dbReference type="Gene3D" id="2.40.170.20">
    <property type="entry name" value="TonB-dependent receptor, beta-barrel domain"/>
    <property type="match status" value="1"/>
</dbReference>
<comment type="subcellular location">
    <subcellularLocation>
        <location evidence="1 10">Cell outer membrane</location>
        <topology evidence="1 10">Multi-pass membrane protein</topology>
    </subcellularLocation>
</comment>
<accession>A0A1G8UXC8</accession>
<dbReference type="Proteomes" id="UP000199580">
    <property type="component" value="Unassembled WGS sequence"/>
</dbReference>
<dbReference type="STRING" id="1128970.SAMN04487935_1063"/>
<dbReference type="Gene3D" id="2.170.130.10">
    <property type="entry name" value="TonB-dependent receptor, plug domain"/>
    <property type="match status" value="1"/>
</dbReference>
<dbReference type="GO" id="GO:0009279">
    <property type="term" value="C:cell outer membrane"/>
    <property type="evidence" value="ECO:0007669"/>
    <property type="project" value="UniProtKB-SubCell"/>
</dbReference>
<keyword evidence="5 12" id="KW-0732">Signal</keyword>
<feature type="domain" description="TonB-dependent receptor-like beta-barrel" evidence="13">
    <location>
        <begin position="220"/>
        <end position="611"/>
    </location>
</feature>
<evidence type="ECO:0000256" key="2">
    <source>
        <dbReference type="ARBA" id="ARBA00022448"/>
    </source>
</evidence>
<dbReference type="InterPro" id="IPR039426">
    <property type="entry name" value="TonB-dep_rcpt-like"/>
</dbReference>
<name>A0A1G8UXC8_9FLAO</name>
<evidence type="ECO:0000256" key="12">
    <source>
        <dbReference type="SAM" id="SignalP"/>
    </source>
</evidence>
<gene>
    <name evidence="15" type="ORF">SAMN04487935_1063</name>
</gene>
<keyword evidence="6 11" id="KW-0798">TonB box</keyword>
<keyword evidence="2 10" id="KW-0813">Transport</keyword>
<organism evidence="15 16">
    <name type="scientific">Flavobacterium noncentrifugens</name>
    <dbReference type="NCBI Taxonomy" id="1128970"/>
    <lineage>
        <taxon>Bacteria</taxon>
        <taxon>Pseudomonadati</taxon>
        <taxon>Bacteroidota</taxon>
        <taxon>Flavobacteriia</taxon>
        <taxon>Flavobacteriales</taxon>
        <taxon>Flavobacteriaceae</taxon>
        <taxon>Flavobacterium</taxon>
    </lineage>
</organism>
<dbReference type="Pfam" id="PF07715">
    <property type="entry name" value="Plug"/>
    <property type="match status" value="1"/>
</dbReference>
<evidence type="ECO:0000256" key="1">
    <source>
        <dbReference type="ARBA" id="ARBA00004571"/>
    </source>
</evidence>
<keyword evidence="4 10" id="KW-0812">Transmembrane</keyword>
<dbReference type="GO" id="GO:0044718">
    <property type="term" value="P:siderophore transmembrane transport"/>
    <property type="evidence" value="ECO:0007669"/>
    <property type="project" value="TreeGrafter"/>
</dbReference>
<evidence type="ECO:0000256" key="9">
    <source>
        <dbReference type="ARBA" id="ARBA00023237"/>
    </source>
</evidence>
<dbReference type="InterPro" id="IPR036942">
    <property type="entry name" value="Beta-barrel_TonB_sf"/>
</dbReference>
<dbReference type="SUPFAM" id="SSF56935">
    <property type="entry name" value="Porins"/>
    <property type="match status" value="1"/>
</dbReference>
<dbReference type="PANTHER" id="PTHR30069:SF29">
    <property type="entry name" value="HEMOGLOBIN AND HEMOGLOBIN-HAPTOGLOBIN-BINDING PROTEIN 1-RELATED"/>
    <property type="match status" value="1"/>
</dbReference>
<dbReference type="Pfam" id="PF00593">
    <property type="entry name" value="TonB_dep_Rec_b-barrel"/>
    <property type="match status" value="1"/>
</dbReference>
<evidence type="ECO:0000256" key="3">
    <source>
        <dbReference type="ARBA" id="ARBA00022452"/>
    </source>
</evidence>
<evidence type="ECO:0000256" key="11">
    <source>
        <dbReference type="RuleBase" id="RU003357"/>
    </source>
</evidence>
<comment type="similarity">
    <text evidence="10 11">Belongs to the TonB-dependent receptor family.</text>
</comment>
<dbReference type="InterPro" id="IPR012910">
    <property type="entry name" value="Plug_dom"/>
</dbReference>
<feature type="domain" description="TonB-dependent receptor plug" evidence="14">
    <location>
        <begin position="46"/>
        <end position="155"/>
    </location>
</feature>